<sequence length="140" mass="16389">MKKPEIKWVNVVKRNLSLLFYELINCGQTKIGMKKNLGFNFCCDPYRSIEGKVYYTEKNLSDLYNGAKEIYQKKGVNGLKSLLKKWYIFMEDLMKIASDISKKDYSEKTNQELIKELEKLKNGFYKFSNALMMPLSIGKL</sequence>
<comment type="caution">
    <text evidence="1">The sequence shown here is derived from an EMBL/GenBank/DDBJ whole genome shotgun (WGS) entry which is preliminary data.</text>
</comment>
<evidence type="ECO:0000313" key="1">
    <source>
        <dbReference type="EMBL" id="GAG20346.1"/>
    </source>
</evidence>
<dbReference type="AlphaFoldDB" id="X0X5R3"/>
<name>X0X5R3_9ZZZZ</name>
<feature type="non-terminal residue" evidence="1">
    <location>
        <position position="140"/>
    </location>
</feature>
<organism evidence="1">
    <name type="scientific">marine sediment metagenome</name>
    <dbReference type="NCBI Taxonomy" id="412755"/>
    <lineage>
        <taxon>unclassified sequences</taxon>
        <taxon>metagenomes</taxon>
        <taxon>ecological metagenomes</taxon>
    </lineage>
</organism>
<reference evidence="1" key="1">
    <citation type="journal article" date="2014" name="Front. Microbiol.">
        <title>High frequency of phylogenetically diverse reductive dehalogenase-homologous genes in deep subseafloor sedimentary metagenomes.</title>
        <authorList>
            <person name="Kawai M."/>
            <person name="Futagami T."/>
            <person name="Toyoda A."/>
            <person name="Takaki Y."/>
            <person name="Nishi S."/>
            <person name="Hori S."/>
            <person name="Arai W."/>
            <person name="Tsubouchi T."/>
            <person name="Morono Y."/>
            <person name="Uchiyama I."/>
            <person name="Ito T."/>
            <person name="Fujiyama A."/>
            <person name="Inagaki F."/>
            <person name="Takami H."/>
        </authorList>
    </citation>
    <scope>NUCLEOTIDE SEQUENCE</scope>
    <source>
        <strain evidence="1">Expedition CK06-06</strain>
    </source>
</reference>
<dbReference type="EMBL" id="BARS01038239">
    <property type="protein sequence ID" value="GAG20346.1"/>
    <property type="molecule type" value="Genomic_DNA"/>
</dbReference>
<proteinExistence type="predicted"/>
<accession>X0X5R3</accession>
<protein>
    <submittedName>
        <fullName evidence="1">Uncharacterized protein</fullName>
    </submittedName>
</protein>
<gene>
    <name evidence="1" type="ORF">S01H1_58533</name>
</gene>